<evidence type="ECO:0000313" key="7">
    <source>
        <dbReference type="EMBL" id="OON71880.1"/>
    </source>
</evidence>
<dbReference type="Gene3D" id="1.20.1420.20">
    <property type="entry name" value="M75 peptidase, HXXE motif"/>
    <property type="match status" value="1"/>
</dbReference>
<organism evidence="7 8">
    <name type="scientific">Streptomyces tsukubensis</name>
    <dbReference type="NCBI Taxonomy" id="83656"/>
    <lineage>
        <taxon>Bacteria</taxon>
        <taxon>Bacillati</taxon>
        <taxon>Actinomycetota</taxon>
        <taxon>Actinomycetes</taxon>
        <taxon>Kitasatosporales</taxon>
        <taxon>Streptomycetaceae</taxon>
        <taxon>Streptomyces</taxon>
    </lineage>
</organism>
<keyword evidence="5" id="KW-0812">Transmembrane</keyword>
<evidence type="ECO:0000256" key="3">
    <source>
        <dbReference type="ARBA" id="ARBA00022729"/>
    </source>
</evidence>
<keyword evidence="7" id="KW-0449">Lipoprotein</keyword>
<feature type="region of interest" description="Disordered" evidence="4">
    <location>
        <begin position="44"/>
        <end position="66"/>
    </location>
</feature>
<dbReference type="Pfam" id="PF09375">
    <property type="entry name" value="Peptidase_M75"/>
    <property type="match status" value="1"/>
</dbReference>
<dbReference type="EMBL" id="MVFC01000046">
    <property type="protein sequence ID" value="OON71880.1"/>
    <property type="molecule type" value="Genomic_DNA"/>
</dbReference>
<comment type="caution">
    <text evidence="7">The sequence shown here is derived from an EMBL/GenBank/DDBJ whole genome shotgun (WGS) entry which is preliminary data.</text>
</comment>
<dbReference type="PANTHER" id="PTHR39192:SF1">
    <property type="entry name" value="IRON UPTAKE SYSTEM COMPONENT EFEO"/>
    <property type="match status" value="1"/>
</dbReference>
<reference evidence="7 8" key="1">
    <citation type="submission" date="2017-02" db="EMBL/GenBank/DDBJ databases">
        <title>Draft Genome Sequence of Streptomyces tsukubaensis F601, a Producer of the immunosuppressant tacrolimus FK506.</title>
        <authorList>
            <person name="Zong G."/>
            <person name="Zhong C."/>
            <person name="Fu J."/>
            <person name="Qin R."/>
            <person name="Cao G."/>
        </authorList>
    </citation>
    <scope>NUCLEOTIDE SEQUENCE [LARGE SCALE GENOMIC DNA]</scope>
    <source>
        <strain evidence="7 8">F601</strain>
    </source>
</reference>
<dbReference type="STRING" id="83656.B1H18_31990"/>
<evidence type="ECO:0000256" key="1">
    <source>
        <dbReference type="ARBA" id="ARBA00004196"/>
    </source>
</evidence>
<gene>
    <name evidence="7" type="ORF">B1H18_31990</name>
</gene>
<dbReference type="OrthoDB" id="7260758at2"/>
<accession>A0A1V3ZZH5</accession>
<dbReference type="PANTHER" id="PTHR39192">
    <property type="entry name" value="IRON UPTAKE SYSTEM COMPONENT EFEO"/>
    <property type="match status" value="1"/>
</dbReference>
<keyword evidence="8" id="KW-1185">Reference proteome</keyword>
<dbReference type="InterPro" id="IPR050894">
    <property type="entry name" value="EfeM/EfeO_iron_uptake"/>
</dbReference>
<dbReference type="InterPro" id="IPR034981">
    <property type="entry name" value="Imelysin-like_EfeO/Algp7"/>
</dbReference>
<dbReference type="InterPro" id="IPR038352">
    <property type="entry name" value="Imelysin_sf"/>
</dbReference>
<keyword evidence="5" id="KW-0472">Membrane</keyword>
<proteinExistence type="inferred from homology"/>
<evidence type="ECO:0000256" key="5">
    <source>
        <dbReference type="SAM" id="Phobius"/>
    </source>
</evidence>
<evidence type="ECO:0000256" key="2">
    <source>
        <dbReference type="ARBA" id="ARBA00005989"/>
    </source>
</evidence>
<name>A0A1V3ZZH5_9ACTN</name>
<dbReference type="InterPro" id="IPR018976">
    <property type="entry name" value="Imelysin-like"/>
</dbReference>
<comment type="subcellular location">
    <subcellularLocation>
        <location evidence="1">Cell envelope</location>
    </subcellularLocation>
</comment>
<dbReference type="GO" id="GO:0030313">
    <property type="term" value="C:cell envelope"/>
    <property type="evidence" value="ECO:0007669"/>
    <property type="project" value="UniProtKB-SubCell"/>
</dbReference>
<dbReference type="CDD" id="cd14656">
    <property type="entry name" value="Imelysin-like_EfeO"/>
    <property type="match status" value="1"/>
</dbReference>
<sequence length="408" mass="43824">MAEGQAPPVKGGRRRRRAVAIGAAVAAVCVAGAVVFLTATPDPARQRASGDGLPHTTVEVSTGGCGKGWDRPKGGAQVFDLHSTLNRAAEVYLTDTRTGAVHGEVEGLAPGTSRPLSVTLGNGTYAFRCLPDDVDALTGPTVRVTGAPGPGGPAVAPVNQHDLIPPTISYQKWVGRRMNGLVSAVGELREAIERSDLRAARSRWLTAHLDYERMGAAYGAFGDADGAINGTDAGLAEGVDDVRFTGFHRLEHGLWHGESATELRPVAARLAKDVRGLRDDWGEQRMDPLDLGLRAHEILENTLQFELTARTDFGSGTNLATARANLDGTRTVLRFLRPLLTSRDHDLPLLTSWLDRTETSLDAQHRHGTWTPLDRLDRRARARVDADLGRTVELLADVAAVCDVRRTT</sequence>
<keyword evidence="5" id="KW-1133">Transmembrane helix</keyword>
<protein>
    <submittedName>
        <fullName evidence="7">Efem/EfeO family lipoprotein</fullName>
    </submittedName>
</protein>
<dbReference type="AlphaFoldDB" id="A0A1V3ZZH5"/>
<evidence type="ECO:0000259" key="6">
    <source>
        <dbReference type="Pfam" id="PF09375"/>
    </source>
</evidence>
<keyword evidence="3" id="KW-0732">Signal</keyword>
<comment type="similarity">
    <text evidence="2">Belongs to the EfeM/EfeO family.</text>
</comment>
<feature type="transmembrane region" description="Helical" evidence="5">
    <location>
        <begin position="18"/>
        <end position="39"/>
    </location>
</feature>
<evidence type="ECO:0000313" key="8">
    <source>
        <dbReference type="Proteomes" id="UP000190539"/>
    </source>
</evidence>
<dbReference type="Proteomes" id="UP000190539">
    <property type="component" value="Unassembled WGS sequence"/>
</dbReference>
<evidence type="ECO:0000256" key="4">
    <source>
        <dbReference type="SAM" id="MobiDB-lite"/>
    </source>
</evidence>
<feature type="domain" description="Imelysin-like" evidence="6">
    <location>
        <begin position="169"/>
        <end position="364"/>
    </location>
</feature>
<dbReference type="RefSeq" id="WP_077973963.1">
    <property type="nucleotide sequence ID" value="NZ_CP045178.1"/>
</dbReference>